<dbReference type="RefSeq" id="WP_167694997.1">
    <property type="nucleotide sequence ID" value="NZ_CP118181.1"/>
</dbReference>
<proteinExistence type="predicted"/>
<evidence type="ECO:0000313" key="1">
    <source>
        <dbReference type="EMBL" id="NIZ68883.1"/>
    </source>
</evidence>
<organism evidence="1 2">
    <name type="scientific">Entomospira culicis</name>
    <dbReference type="NCBI Taxonomy" id="2719989"/>
    <lineage>
        <taxon>Bacteria</taxon>
        <taxon>Pseudomonadati</taxon>
        <taxon>Spirochaetota</taxon>
        <taxon>Spirochaetia</taxon>
        <taxon>Spirochaetales</taxon>
        <taxon>Spirochaetaceae</taxon>
        <taxon>Entomospira</taxon>
    </lineage>
</organism>
<evidence type="ECO:0000313" key="2">
    <source>
        <dbReference type="Proteomes" id="UP000778951"/>
    </source>
</evidence>
<dbReference type="AlphaFoldDB" id="A0A968GE59"/>
<protein>
    <submittedName>
        <fullName evidence="1">YaaR family protein</fullName>
    </submittedName>
</protein>
<dbReference type="InterPro" id="IPR005585">
    <property type="entry name" value="DUF327"/>
</dbReference>
<gene>
    <name evidence="1" type="ORF">HCT48_01435</name>
</gene>
<dbReference type="Proteomes" id="UP000778951">
    <property type="component" value="Unassembled WGS sequence"/>
</dbReference>
<sequence length="165" mass="18959">MAKVSVASEFAGLLLPNDAVEKRKNQRVSVPPRRDFSSILQDSATKASDSVADAVIDDTLIEQAMDDVFVLGERLRHDYTLSCLGDYRQAVKTFLDIIRKRAYQHDRVKGRINRHSMMQKEYNLVRVVDEKLDRLARAVLAEQRDMILILAKIDEIRGLIINYVW</sequence>
<keyword evidence="2" id="KW-1185">Reference proteome</keyword>
<reference evidence="1" key="1">
    <citation type="submission" date="2020-03" db="EMBL/GenBank/DDBJ databases">
        <title>Spirochaetal bacteria isolated from arthropods constitute a novel genus Entomospira genus novum within the order Spirochaetales.</title>
        <authorList>
            <person name="Grana-Miraglia L."/>
            <person name="Sikutova S."/>
            <person name="Fingerle V."/>
            <person name="Sing A."/>
            <person name="Castillo-Ramirez S."/>
            <person name="Margos G."/>
            <person name="Rudolf I."/>
        </authorList>
    </citation>
    <scope>NUCLEOTIDE SEQUENCE</scope>
    <source>
        <strain evidence="1">BR149</strain>
    </source>
</reference>
<dbReference type="Gene3D" id="1.20.120.490">
    <property type="entry name" value="Hypothetical protein TM1646-like domain"/>
    <property type="match status" value="1"/>
</dbReference>
<dbReference type="Pfam" id="PF03885">
    <property type="entry name" value="DUF327"/>
    <property type="match status" value="1"/>
</dbReference>
<comment type="caution">
    <text evidence="1">The sequence shown here is derived from an EMBL/GenBank/DDBJ whole genome shotgun (WGS) entry which is preliminary data.</text>
</comment>
<dbReference type="InterPro" id="IPR024042">
    <property type="entry name" value="TM1646-like_dom_sf"/>
</dbReference>
<dbReference type="SUPFAM" id="SSF158397">
    <property type="entry name" value="TM1646-like"/>
    <property type="match status" value="1"/>
</dbReference>
<accession>A0A968GE59</accession>
<dbReference type="EMBL" id="JAATLM010000001">
    <property type="protein sequence ID" value="NIZ68883.1"/>
    <property type="molecule type" value="Genomic_DNA"/>
</dbReference>
<name>A0A968GE59_9SPIO</name>